<comment type="caution">
    <text evidence="2">The sequence shown here is derived from an EMBL/GenBank/DDBJ whole genome shotgun (WGS) entry which is preliminary data.</text>
</comment>
<dbReference type="Proteomes" id="UP001500420">
    <property type="component" value="Unassembled WGS sequence"/>
</dbReference>
<dbReference type="AlphaFoldDB" id="A0AAV3TA62"/>
<proteinExistence type="predicted"/>
<gene>
    <name evidence="2" type="ORF">GCM10009020_19190</name>
</gene>
<dbReference type="RefSeq" id="WP_343773779.1">
    <property type="nucleotide sequence ID" value="NZ_BAAADV010000003.1"/>
</dbReference>
<name>A0AAV3TA62_9EURY</name>
<evidence type="ECO:0000256" key="1">
    <source>
        <dbReference type="SAM" id="MobiDB-lite"/>
    </source>
</evidence>
<sequence>MFEEFSSGYYFGRLYVEPFDGDRAVMQRDQHERVNEQLYASGEGVERLDAPLVMKLDERHIPVHGEPDVPRDTLAVPATVLEDVRVRNPPALKEVLLAKADRARQLLRLTGGEPTPDDGADGGHGWDPTAGY</sequence>
<reference evidence="2 3" key="1">
    <citation type="journal article" date="2019" name="Int. J. Syst. Evol. Microbiol.">
        <title>The Global Catalogue of Microorganisms (GCM) 10K type strain sequencing project: providing services to taxonomists for standard genome sequencing and annotation.</title>
        <authorList>
            <consortium name="The Broad Institute Genomics Platform"/>
            <consortium name="The Broad Institute Genome Sequencing Center for Infectious Disease"/>
            <person name="Wu L."/>
            <person name="Ma J."/>
        </authorList>
    </citation>
    <scope>NUCLEOTIDE SEQUENCE [LARGE SCALE GENOMIC DNA]</scope>
    <source>
        <strain evidence="2 3">JCM 16328</strain>
    </source>
</reference>
<keyword evidence="3" id="KW-1185">Reference proteome</keyword>
<dbReference type="EMBL" id="BAAADV010000003">
    <property type="protein sequence ID" value="GAA0672602.1"/>
    <property type="molecule type" value="Genomic_DNA"/>
</dbReference>
<evidence type="ECO:0000313" key="2">
    <source>
        <dbReference type="EMBL" id="GAA0672602.1"/>
    </source>
</evidence>
<organism evidence="2 3">
    <name type="scientific">Natronoarchaeum mannanilyticum</name>
    <dbReference type="NCBI Taxonomy" id="926360"/>
    <lineage>
        <taxon>Archaea</taxon>
        <taxon>Methanobacteriati</taxon>
        <taxon>Methanobacteriota</taxon>
        <taxon>Stenosarchaea group</taxon>
        <taxon>Halobacteria</taxon>
        <taxon>Halobacteriales</taxon>
        <taxon>Natronoarchaeaceae</taxon>
    </lineage>
</organism>
<feature type="region of interest" description="Disordered" evidence="1">
    <location>
        <begin position="109"/>
        <end position="132"/>
    </location>
</feature>
<dbReference type="InterPro" id="IPR043825">
    <property type="entry name" value="DUF5802"/>
</dbReference>
<protein>
    <submittedName>
        <fullName evidence="2">DUF5802 family protein</fullName>
    </submittedName>
</protein>
<evidence type="ECO:0000313" key="3">
    <source>
        <dbReference type="Proteomes" id="UP001500420"/>
    </source>
</evidence>
<dbReference type="Pfam" id="PF19118">
    <property type="entry name" value="DUF5802"/>
    <property type="match status" value="1"/>
</dbReference>
<accession>A0AAV3TA62</accession>